<evidence type="ECO:0000256" key="1">
    <source>
        <dbReference type="ARBA" id="ARBA00004370"/>
    </source>
</evidence>
<dbReference type="SUPFAM" id="SSF49562">
    <property type="entry name" value="C2 domain (Calcium/lipid-binding domain, CaLB)"/>
    <property type="match status" value="1"/>
</dbReference>
<feature type="domain" description="C2" evidence="12">
    <location>
        <begin position="281"/>
        <end position="407"/>
    </location>
</feature>
<evidence type="ECO:0000259" key="13">
    <source>
        <dbReference type="PROSITE" id="PS51847"/>
    </source>
</evidence>
<dbReference type="GO" id="GO:0031210">
    <property type="term" value="F:phosphatidylcholine binding"/>
    <property type="evidence" value="ECO:0007669"/>
    <property type="project" value="TreeGrafter"/>
</dbReference>
<evidence type="ECO:0000313" key="15">
    <source>
        <dbReference type="Proteomes" id="UP001497623"/>
    </source>
</evidence>
<dbReference type="GO" id="GO:0008429">
    <property type="term" value="F:phosphatidylethanolamine binding"/>
    <property type="evidence" value="ECO:0007669"/>
    <property type="project" value="TreeGrafter"/>
</dbReference>
<keyword evidence="2" id="KW-0813">Transport</keyword>
<dbReference type="SMART" id="SM00239">
    <property type="entry name" value="C2"/>
    <property type="match status" value="1"/>
</dbReference>
<feature type="non-terminal residue" evidence="14">
    <location>
        <position position="590"/>
    </location>
</feature>
<feature type="domain" description="SMP-LTD" evidence="13">
    <location>
        <begin position="114"/>
        <end position="290"/>
    </location>
</feature>
<dbReference type="Pfam" id="PF17047">
    <property type="entry name" value="SMP_LBD"/>
    <property type="match status" value="1"/>
</dbReference>
<evidence type="ECO:0000256" key="4">
    <source>
        <dbReference type="ARBA" id="ARBA00022723"/>
    </source>
</evidence>
<evidence type="ECO:0000256" key="8">
    <source>
        <dbReference type="ARBA" id="ARBA00023055"/>
    </source>
</evidence>
<dbReference type="InterPro" id="IPR031468">
    <property type="entry name" value="SMP_LBD"/>
</dbReference>
<reference evidence="14 15" key="1">
    <citation type="submission" date="2024-05" db="EMBL/GenBank/DDBJ databases">
        <authorList>
            <person name="Wallberg A."/>
        </authorList>
    </citation>
    <scope>NUCLEOTIDE SEQUENCE [LARGE SCALE GENOMIC DNA]</scope>
</reference>
<evidence type="ECO:0000256" key="2">
    <source>
        <dbReference type="ARBA" id="ARBA00022448"/>
    </source>
</evidence>
<dbReference type="AlphaFoldDB" id="A0AAV2QMM3"/>
<feature type="transmembrane region" description="Helical" evidence="11">
    <location>
        <begin position="46"/>
        <end position="70"/>
    </location>
</feature>
<evidence type="ECO:0000256" key="6">
    <source>
        <dbReference type="ARBA" id="ARBA00022837"/>
    </source>
</evidence>
<evidence type="ECO:0000256" key="9">
    <source>
        <dbReference type="ARBA" id="ARBA00023121"/>
    </source>
</evidence>
<evidence type="ECO:0000256" key="10">
    <source>
        <dbReference type="ARBA" id="ARBA00023136"/>
    </source>
</evidence>
<dbReference type="GO" id="GO:0006869">
    <property type="term" value="P:lipid transport"/>
    <property type="evidence" value="ECO:0007669"/>
    <property type="project" value="UniProtKB-KW"/>
</dbReference>
<dbReference type="Proteomes" id="UP001497623">
    <property type="component" value="Unassembled WGS sequence"/>
</dbReference>
<dbReference type="InterPro" id="IPR039010">
    <property type="entry name" value="Synaptotagmin_SMP"/>
</dbReference>
<proteinExistence type="predicted"/>
<dbReference type="CDD" id="cd21670">
    <property type="entry name" value="SMP_ESyt"/>
    <property type="match status" value="1"/>
</dbReference>
<name>A0AAV2QMM3_MEGNR</name>
<dbReference type="PANTHER" id="PTHR45761">
    <property type="entry name" value="EXTENDED SYNAPTOTAGMIN-LIKE PROTEIN 2, ISOFORM C"/>
    <property type="match status" value="1"/>
</dbReference>
<sequence length="590" mass="67825">MVESHDSTKSEKTPEVPDIAEAAGANYGEWFFNYSKIFGRRCVEWFIVYMFGYYNASFGWLMAPLFFLVLRDKRAKEKKVKFDIARSIANADEKEILLEIQKFSSLPSWVKFPDMERVEWINKILRQLWPYAGQYVRDLCKHSIEPAIAEALTAYKLNGFQFDKMILGDTAPRISGIKVYDDTSRHEIIMDMDVIYAGDCKFEVSVSKISAGIKDLQFLGTEEFISILRMYIEAGRQINYLVQDVILNVTLSTLTTLLDESNFLEILRNIVIDVIGSMMVLPNRFPIQLVEDINVVELKCPQPAGVIRIHVIEAKNLMKKDFGIMGKSDPYCILHLGAQKYQTKTINNTVNPTWDYCCEFQVMVKRGQEINFEILDTDDGPGQDDLLGRANLDVHEIWKSGEIDTWVPLSDAKHGRLHIRATWLDLTEESNTLDLQLEEIRQLQNMTKNPLHSAILMVWCDSASKLNNTNKSIHVIYVRIHIKNYVHDSRLIFTKDPAHKKGGNFVFLLNNYRCHDEDKEVEKFLTAKSINQQNKMQLNDLFDKPDFPVKGNVHPIIDTLARKSILESGMSDTLKMLQLSLKVRHGRVGP</sequence>
<keyword evidence="3 11" id="KW-0812">Transmembrane</keyword>
<evidence type="ECO:0000256" key="7">
    <source>
        <dbReference type="ARBA" id="ARBA00022989"/>
    </source>
</evidence>
<dbReference type="GO" id="GO:0005509">
    <property type="term" value="F:calcium ion binding"/>
    <property type="evidence" value="ECO:0007669"/>
    <property type="project" value="TreeGrafter"/>
</dbReference>
<evidence type="ECO:0000259" key="12">
    <source>
        <dbReference type="PROSITE" id="PS50004"/>
    </source>
</evidence>
<gene>
    <name evidence="14" type="ORF">MNOR_LOCUS13958</name>
</gene>
<dbReference type="InterPro" id="IPR051634">
    <property type="entry name" value="Extended_Synaptotagmin"/>
</dbReference>
<dbReference type="InterPro" id="IPR035892">
    <property type="entry name" value="C2_domain_sf"/>
</dbReference>
<keyword evidence="9" id="KW-0446">Lipid-binding</keyword>
<evidence type="ECO:0000256" key="3">
    <source>
        <dbReference type="ARBA" id="ARBA00022692"/>
    </source>
</evidence>
<dbReference type="Gene3D" id="2.60.40.150">
    <property type="entry name" value="C2 domain"/>
    <property type="match status" value="1"/>
</dbReference>
<dbReference type="EMBL" id="CAXKWB010008205">
    <property type="protein sequence ID" value="CAL4090100.1"/>
    <property type="molecule type" value="Genomic_DNA"/>
</dbReference>
<comment type="caution">
    <text evidence="14">The sequence shown here is derived from an EMBL/GenBank/DDBJ whole genome shotgun (WGS) entry which is preliminary data.</text>
</comment>
<evidence type="ECO:0000313" key="14">
    <source>
        <dbReference type="EMBL" id="CAL4090100.1"/>
    </source>
</evidence>
<dbReference type="GO" id="GO:0005789">
    <property type="term" value="C:endoplasmic reticulum membrane"/>
    <property type="evidence" value="ECO:0007669"/>
    <property type="project" value="TreeGrafter"/>
</dbReference>
<dbReference type="GO" id="GO:0035091">
    <property type="term" value="F:phosphatidylinositol binding"/>
    <property type="evidence" value="ECO:0007669"/>
    <property type="project" value="TreeGrafter"/>
</dbReference>
<comment type="subcellular location">
    <subcellularLocation>
        <location evidence="1">Membrane</location>
    </subcellularLocation>
</comment>
<keyword evidence="5" id="KW-0677">Repeat</keyword>
<dbReference type="PANTHER" id="PTHR45761:SF1">
    <property type="entry name" value="EXTENDED SYNAPTOTAGMIN-LIKE PROTEIN 2, ISOFORM C"/>
    <property type="match status" value="1"/>
</dbReference>
<dbReference type="InterPro" id="IPR000008">
    <property type="entry name" value="C2_dom"/>
</dbReference>
<keyword evidence="10 11" id="KW-0472">Membrane</keyword>
<keyword evidence="7 11" id="KW-1133">Transmembrane helix</keyword>
<protein>
    <submittedName>
        <fullName evidence="14">Uncharacterized protein</fullName>
    </submittedName>
</protein>
<organism evidence="14 15">
    <name type="scientific">Meganyctiphanes norvegica</name>
    <name type="common">Northern krill</name>
    <name type="synonym">Thysanopoda norvegica</name>
    <dbReference type="NCBI Taxonomy" id="48144"/>
    <lineage>
        <taxon>Eukaryota</taxon>
        <taxon>Metazoa</taxon>
        <taxon>Ecdysozoa</taxon>
        <taxon>Arthropoda</taxon>
        <taxon>Crustacea</taxon>
        <taxon>Multicrustacea</taxon>
        <taxon>Malacostraca</taxon>
        <taxon>Eumalacostraca</taxon>
        <taxon>Eucarida</taxon>
        <taxon>Euphausiacea</taxon>
        <taxon>Euphausiidae</taxon>
        <taxon>Meganyctiphanes</taxon>
    </lineage>
</organism>
<dbReference type="PROSITE" id="PS50004">
    <property type="entry name" value="C2"/>
    <property type="match status" value="1"/>
</dbReference>
<dbReference type="PROSITE" id="PS51847">
    <property type="entry name" value="SMP"/>
    <property type="match status" value="1"/>
</dbReference>
<keyword evidence="6" id="KW-0106">Calcium</keyword>
<accession>A0AAV2QMM3</accession>
<keyword evidence="15" id="KW-1185">Reference proteome</keyword>
<keyword evidence="4" id="KW-0479">Metal-binding</keyword>
<dbReference type="FunFam" id="2.60.40.150:FF:000155">
    <property type="entry name" value="extended synaptotagmin-2 isoform X1"/>
    <property type="match status" value="1"/>
</dbReference>
<evidence type="ECO:0000256" key="11">
    <source>
        <dbReference type="SAM" id="Phobius"/>
    </source>
</evidence>
<dbReference type="GO" id="GO:0005544">
    <property type="term" value="F:calcium-dependent phospholipid binding"/>
    <property type="evidence" value="ECO:0007669"/>
    <property type="project" value="TreeGrafter"/>
</dbReference>
<dbReference type="Pfam" id="PF00168">
    <property type="entry name" value="C2"/>
    <property type="match status" value="1"/>
</dbReference>
<keyword evidence="8" id="KW-0445">Lipid transport</keyword>
<evidence type="ECO:0000256" key="5">
    <source>
        <dbReference type="ARBA" id="ARBA00022737"/>
    </source>
</evidence>